<sequence>MAAKRRKPPMRHINIGDLSRGQASKLIKEAVEKDEPAYILRYGKPIAVLISNERYERLMNEGIDPSEH</sequence>
<dbReference type="InterPro" id="IPR006442">
    <property type="entry name" value="Antitoxin_Phd/YefM"/>
</dbReference>
<gene>
    <name evidence="3" type="ORF">CYJ25_07830</name>
</gene>
<comment type="function">
    <text evidence="2">Antitoxin component of a type II toxin-antitoxin (TA) system.</text>
</comment>
<comment type="similarity">
    <text evidence="1 2">Belongs to the phD/YefM antitoxin family.</text>
</comment>
<proteinExistence type="inferred from homology"/>
<dbReference type="Gene3D" id="3.40.1620.10">
    <property type="entry name" value="YefM-like domain"/>
    <property type="match status" value="1"/>
</dbReference>
<dbReference type="InterPro" id="IPR036165">
    <property type="entry name" value="YefM-like_sf"/>
</dbReference>
<organism evidence="3 4">
    <name type="scientific">Schaalia turicensis</name>
    <dbReference type="NCBI Taxonomy" id="131111"/>
    <lineage>
        <taxon>Bacteria</taxon>
        <taxon>Bacillati</taxon>
        <taxon>Actinomycetota</taxon>
        <taxon>Actinomycetes</taxon>
        <taxon>Actinomycetales</taxon>
        <taxon>Actinomycetaceae</taxon>
        <taxon>Schaalia</taxon>
    </lineage>
</organism>
<dbReference type="NCBIfam" id="TIGR01552">
    <property type="entry name" value="phd_fam"/>
    <property type="match status" value="1"/>
</dbReference>
<evidence type="ECO:0000256" key="1">
    <source>
        <dbReference type="ARBA" id="ARBA00009981"/>
    </source>
</evidence>
<dbReference type="SUPFAM" id="SSF143120">
    <property type="entry name" value="YefM-like"/>
    <property type="match status" value="1"/>
</dbReference>
<reference evidence="3 4" key="1">
    <citation type="submission" date="2017-12" db="EMBL/GenBank/DDBJ databases">
        <title>Phylogenetic diversity of female urinary microbiome.</title>
        <authorList>
            <person name="Thomas-White K."/>
            <person name="Wolfe A.J."/>
        </authorList>
    </citation>
    <scope>NUCLEOTIDE SEQUENCE [LARGE SCALE GENOMIC DNA]</scope>
    <source>
        <strain evidence="3 4">UMB0250</strain>
    </source>
</reference>
<evidence type="ECO:0000313" key="3">
    <source>
        <dbReference type="EMBL" id="PKY65793.1"/>
    </source>
</evidence>
<evidence type="ECO:0000313" key="4">
    <source>
        <dbReference type="Proteomes" id="UP000234545"/>
    </source>
</evidence>
<name>A0A2I1I3X7_9ACTO</name>
<dbReference type="AlphaFoldDB" id="A0A2I1I3X7"/>
<accession>A0A2I1I3X7</accession>
<dbReference type="EMBL" id="PKKJ01000014">
    <property type="protein sequence ID" value="PKY65793.1"/>
    <property type="molecule type" value="Genomic_DNA"/>
</dbReference>
<dbReference type="Proteomes" id="UP000234545">
    <property type="component" value="Unassembled WGS sequence"/>
</dbReference>
<evidence type="ECO:0000256" key="2">
    <source>
        <dbReference type="RuleBase" id="RU362080"/>
    </source>
</evidence>
<dbReference type="Pfam" id="PF02604">
    <property type="entry name" value="PhdYeFM_antitox"/>
    <property type="match status" value="1"/>
</dbReference>
<dbReference type="OrthoDB" id="3268087at2"/>
<dbReference type="RefSeq" id="WP_101628599.1">
    <property type="nucleotide sequence ID" value="NZ_PKKJ01000014.1"/>
</dbReference>
<protein>
    <recommendedName>
        <fullName evidence="2">Antitoxin</fullName>
    </recommendedName>
</protein>
<comment type="caution">
    <text evidence="3">The sequence shown here is derived from an EMBL/GenBank/DDBJ whole genome shotgun (WGS) entry which is preliminary data.</text>
</comment>